<keyword evidence="3" id="KW-0472">Membrane</keyword>
<evidence type="ECO:0000259" key="4">
    <source>
        <dbReference type="PROSITE" id="PS50089"/>
    </source>
</evidence>
<keyword evidence="3" id="KW-1133">Transmembrane helix</keyword>
<dbReference type="SUPFAM" id="SSF57850">
    <property type="entry name" value="RING/U-box"/>
    <property type="match status" value="1"/>
</dbReference>
<dbReference type="GO" id="GO:0005737">
    <property type="term" value="C:cytoplasm"/>
    <property type="evidence" value="ECO:0007669"/>
    <property type="project" value="TreeGrafter"/>
</dbReference>
<feature type="region of interest" description="Disordered" evidence="2">
    <location>
        <begin position="748"/>
        <end position="772"/>
    </location>
</feature>
<keyword evidence="3 5" id="KW-0812">Transmembrane</keyword>
<keyword evidence="1" id="KW-0862">Zinc</keyword>
<dbReference type="AlphaFoldDB" id="A0A8H8P4P4"/>
<feature type="transmembrane region" description="Helical" evidence="3">
    <location>
        <begin position="881"/>
        <end position="904"/>
    </location>
</feature>
<dbReference type="InterPro" id="IPR013083">
    <property type="entry name" value="Znf_RING/FYVE/PHD"/>
</dbReference>
<keyword evidence="1" id="KW-0863">Zinc-finger</keyword>
<sequence>MESKEFSTEPLRWPVDGTESKELDLAYNSVPLLPHDPNAAKETGVTEAMTLLYGLNRTQLYLERQPRIKLADGSEDSSTLGRYNILQSDVVTMLSGALMILRWIGAAWTGPLCLRVMFFLAERNGAYLRHSQNFLIGMVLLFTLAPYPASPLLTGAISWVPNSSTLKPSGSLSSYTIAYTGLLSDTIKQVGWDSYDFHASYAYSANFRSFLVKNLNLPWGQKVEEYVFKRVTSSVARLDVNSTVDSIFLPYFIVKKIEWLSGPDNYLNQTYNEMVNRSDIYPNFHDVMSEPRGAALMANLRPDGSANITQTWSLLINVQMDHIRSSPSIRCSNCTFIAQNTTIPTFGYALNQTKVGDVIYELYGCFAYAKISFEAGVGLCRNCRVSAFSTVQNDTAMEWLEAGPPVNGAVLEIPFIYMVLQDMYKYLPAIAPLRESLPDPTSDLETYIKALLTRCYSSVWNSWTDSISSDLPPLNSSYAPALPTLQASVSSTRVYAWLVLHLLATLAGTIFLYLELSSKHLLTGDTRMVMFDIDSTEVPVPNRKGKSGKEELLGIKPDEDRWKDFFEPGDDGPCDRTSSCRRMHRRIYAYLHLQPQSMNPTCTTVTPTSFEQRIITSSDIPLPPPRQPRQPARPPISTRIRRALGLATPKASLAWRLGFGTSELIVIAVLLGLSSRPDSVPPDGRPLVDGGFGMSQWQACDRPLGAWNIVWAVKAFLGLGMAWWDTDQLLAVERARLSREVRRVRRNNLNSGRMRSAPNSPTGPTSPNGPIASRSLPHHWTMGAGREEDLDMIDATMSGSPRSIEIVQGMRRIRERREHEERWYSRCSSFQVLYGLVWFVTANILLYGSIASCRYTSPYIWWLTFALLCLGYLVVAEMLLVALVVFVIGPLVYVTINIILVCMGRNPIRPGGRMGLSILTYLKCHAQCHRATEPTAPEPAHVYPPATSVPTPTAPKRRFFFLKKKPKKSNTDQSKNQPDDVEAAEWEKNEYPFVKLEANRAACAICLTDFEPPRRVGEDGESAAEPLRLLACGHVFHKECLDPWLVDVSGRCPTCQRPVEEGDLNPEEGAKKKKRRWGRG</sequence>
<feature type="transmembrane region" description="Helical" evidence="3">
    <location>
        <begin position="100"/>
        <end position="121"/>
    </location>
</feature>
<evidence type="ECO:0000256" key="3">
    <source>
        <dbReference type="SAM" id="Phobius"/>
    </source>
</evidence>
<accession>A0A8H8P4P4</accession>
<dbReference type="Pfam" id="PF13639">
    <property type="entry name" value="zf-RING_2"/>
    <property type="match status" value="1"/>
</dbReference>
<name>A0A8H8P4P4_9AGAM</name>
<feature type="transmembrane region" description="Helical" evidence="3">
    <location>
        <begin position="828"/>
        <end position="847"/>
    </location>
</feature>
<dbReference type="EMBL" id="CP059668">
    <property type="protein sequence ID" value="QRW24277.1"/>
    <property type="molecule type" value="Genomic_DNA"/>
</dbReference>
<dbReference type="PANTHER" id="PTHR22765:SF416">
    <property type="entry name" value="E3 UBIQUITIN-PROTEIN LIGASE GODZILLA"/>
    <property type="match status" value="1"/>
</dbReference>
<dbReference type="KEGG" id="rsx:RhiXN_10601"/>
<dbReference type="GO" id="GO:0061630">
    <property type="term" value="F:ubiquitin protein ligase activity"/>
    <property type="evidence" value="ECO:0007669"/>
    <property type="project" value="TreeGrafter"/>
</dbReference>
<evidence type="ECO:0000256" key="2">
    <source>
        <dbReference type="SAM" id="MobiDB-lite"/>
    </source>
</evidence>
<dbReference type="PROSITE" id="PS50089">
    <property type="entry name" value="ZF_RING_2"/>
    <property type="match status" value="1"/>
</dbReference>
<dbReference type="PANTHER" id="PTHR22765">
    <property type="entry name" value="RING FINGER AND PROTEASE ASSOCIATED DOMAIN-CONTAINING"/>
    <property type="match status" value="1"/>
</dbReference>
<dbReference type="Proteomes" id="UP000650533">
    <property type="component" value="Chromosome 11"/>
</dbReference>
<proteinExistence type="predicted"/>
<dbReference type="CDD" id="cd16448">
    <property type="entry name" value="RING-H2"/>
    <property type="match status" value="1"/>
</dbReference>
<evidence type="ECO:0000256" key="1">
    <source>
        <dbReference type="PROSITE-ProRule" id="PRU00175"/>
    </source>
</evidence>
<feature type="domain" description="RING-type" evidence="4">
    <location>
        <begin position="1003"/>
        <end position="1056"/>
    </location>
</feature>
<dbReference type="GO" id="GO:0008270">
    <property type="term" value="F:zinc ion binding"/>
    <property type="evidence" value="ECO:0007669"/>
    <property type="project" value="UniProtKB-KW"/>
</dbReference>
<organism evidence="5 6">
    <name type="scientific">Rhizoctonia solani</name>
    <dbReference type="NCBI Taxonomy" id="456999"/>
    <lineage>
        <taxon>Eukaryota</taxon>
        <taxon>Fungi</taxon>
        <taxon>Dikarya</taxon>
        <taxon>Basidiomycota</taxon>
        <taxon>Agaricomycotina</taxon>
        <taxon>Agaricomycetes</taxon>
        <taxon>Cantharellales</taxon>
        <taxon>Ceratobasidiaceae</taxon>
        <taxon>Rhizoctonia</taxon>
    </lineage>
</organism>
<dbReference type="GeneID" id="67032880"/>
<evidence type="ECO:0000313" key="5">
    <source>
        <dbReference type="EMBL" id="QRW24277.1"/>
    </source>
</evidence>
<dbReference type="SMART" id="SM00184">
    <property type="entry name" value="RING"/>
    <property type="match status" value="1"/>
</dbReference>
<dbReference type="InterPro" id="IPR001841">
    <property type="entry name" value="Znf_RING"/>
</dbReference>
<evidence type="ECO:0000313" key="6">
    <source>
        <dbReference type="Proteomes" id="UP000650533"/>
    </source>
</evidence>
<feature type="compositionally biased region" description="Basic residues" evidence="2">
    <location>
        <begin position="1071"/>
        <end position="1080"/>
    </location>
</feature>
<protein>
    <submittedName>
        <fullName evidence="5">Transmembrane protein</fullName>
    </submittedName>
</protein>
<feature type="transmembrane region" description="Helical" evidence="3">
    <location>
        <begin position="133"/>
        <end position="160"/>
    </location>
</feature>
<dbReference type="GO" id="GO:0006511">
    <property type="term" value="P:ubiquitin-dependent protein catabolic process"/>
    <property type="evidence" value="ECO:0007669"/>
    <property type="project" value="TreeGrafter"/>
</dbReference>
<feature type="transmembrane region" description="Helical" evidence="3">
    <location>
        <begin position="859"/>
        <end position="875"/>
    </location>
</feature>
<gene>
    <name evidence="5" type="ORF">RhiXN_10601</name>
</gene>
<reference evidence="5" key="1">
    <citation type="submission" date="2020-05" db="EMBL/GenBank/DDBJ databases">
        <title>Evolutionary and genomic comparisons of hybrid uninucleate and nonhybrid Rhizoctonia fungi.</title>
        <authorList>
            <person name="Li C."/>
            <person name="Chen X."/>
        </authorList>
    </citation>
    <scope>NUCLEOTIDE SEQUENCE</scope>
    <source>
        <strain evidence="5">AG-1 IA</strain>
    </source>
</reference>
<dbReference type="RefSeq" id="XP_043184514.1">
    <property type="nucleotide sequence ID" value="XM_043330417.1"/>
</dbReference>
<dbReference type="InterPro" id="IPR051826">
    <property type="entry name" value="E3_ubiquitin-ligase_domain"/>
</dbReference>
<feature type="region of interest" description="Disordered" evidence="2">
    <location>
        <begin position="1056"/>
        <end position="1080"/>
    </location>
</feature>
<keyword evidence="1" id="KW-0479">Metal-binding</keyword>
<feature type="compositionally biased region" description="Polar residues" evidence="2">
    <location>
        <begin position="757"/>
        <end position="768"/>
    </location>
</feature>
<dbReference type="Gene3D" id="3.30.40.10">
    <property type="entry name" value="Zinc/RING finger domain, C3HC4 (zinc finger)"/>
    <property type="match status" value="1"/>
</dbReference>